<dbReference type="EMBL" id="JARKNE010000011">
    <property type="protein sequence ID" value="KAK5785294.1"/>
    <property type="molecule type" value="Genomic_DNA"/>
</dbReference>
<reference evidence="3 4" key="1">
    <citation type="submission" date="2023-03" db="EMBL/GenBank/DDBJ databases">
        <title>WGS of Gossypium arboreum.</title>
        <authorList>
            <person name="Yu D."/>
        </authorList>
    </citation>
    <scope>NUCLEOTIDE SEQUENCE [LARGE SCALE GENOMIC DNA]</scope>
    <source>
        <tissue evidence="3">Leaf</tissue>
    </source>
</reference>
<organism evidence="3 4">
    <name type="scientific">Gossypium arboreum</name>
    <name type="common">Tree cotton</name>
    <name type="synonym">Gossypium nanking</name>
    <dbReference type="NCBI Taxonomy" id="29729"/>
    <lineage>
        <taxon>Eukaryota</taxon>
        <taxon>Viridiplantae</taxon>
        <taxon>Streptophyta</taxon>
        <taxon>Embryophyta</taxon>
        <taxon>Tracheophyta</taxon>
        <taxon>Spermatophyta</taxon>
        <taxon>Magnoliopsida</taxon>
        <taxon>eudicotyledons</taxon>
        <taxon>Gunneridae</taxon>
        <taxon>Pentapetalae</taxon>
        <taxon>rosids</taxon>
        <taxon>malvids</taxon>
        <taxon>Malvales</taxon>
        <taxon>Malvaceae</taxon>
        <taxon>Malvoideae</taxon>
        <taxon>Gossypium</taxon>
    </lineage>
</organism>
<sequence>MFRGYKLVLALISALVEIWRPKTHFPPFMRQVYNHTRGRSPTFGFADGWTSHQGICDRSSFGPGYDYHFYIPSSSVGGNEFVTTVRPEVAAQGGNAREGQQRLSGQFTPLILVQFSKPIFFPQAPQHYEPSPHMTGSSVLAEPHVRINADKCTATDDDTDTDAHVVFDNNVDAGTFPMYPGFGAFYGYTLIVTQTSCASLFYKGGSSSQPSDVGVEDGVVIDPEGR</sequence>
<proteinExistence type="predicted"/>
<evidence type="ECO:0000256" key="1">
    <source>
        <dbReference type="SAM" id="MobiDB-lite"/>
    </source>
</evidence>
<comment type="caution">
    <text evidence="3">The sequence shown here is derived from an EMBL/GenBank/DDBJ whole genome shotgun (WGS) entry which is preliminary data.</text>
</comment>
<protein>
    <submittedName>
        <fullName evidence="3">Uncharacterized protein</fullName>
    </submittedName>
</protein>
<keyword evidence="2" id="KW-0732">Signal</keyword>
<evidence type="ECO:0000313" key="3">
    <source>
        <dbReference type="EMBL" id="KAK5785294.1"/>
    </source>
</evidence>
<keyword evidence="4" id="KW-1185">Reference proteome</keyword>
<dbReference type="Proteomes" id="UP001358586">
    <property type="component" value="Chromosome 11"/>
</dbReference>
<feature type="signal peptide" evidence="2">
    <location>
        <begin position="1"/>
        <end position="24"/>
    </location>
</feature>
<feature type="chain" id="PRO_5045161462" evidence="2">
    <location>
        <begin position="25"/>
        <end position="226"/>
    </location>
</feature>
<name>A0ABR0N6Q3_GOSAR</name>
<feature type="region of interest" description="Disordered" evidence="1">
    <location>
        <begin position="204"/>
        <end position="226"/>
    </location>
</feature>
<gene>
    <name evidence="3" type="ORF">PVK06_039863</name>
</gene>
<accession>A0ABR0N6Q3</accession>
<evidence type="ECO:0000256" key="2">
    <source>
        <dbReference type="SAM" id="SignalP"/>
    </source>
</evidence>
<evidence type="ECO:0000313" key="4">
    <source>
        <dbReference type="Proteomes" id="UP001358586"/>
    </source>
</evidence>